<keyword evidence="9" id="KW-1185">Reference proteome</keyword>
<dbReference type="GO" id="GO:0005886">
    <property type="term" value="C:plasma membrane"/>
    <property type="evidence" value="ECO:0007669"/>
    <property type="project" value="UniProtKB-SubCell"/>
</dbReference>
<dbReference type="EMBL" id="CDOD01000004">
    <property type="protein sequence ID" value="CEN32722.1"/>
    <property type="molecule type" value="Genomic_DNA"/>
</dbReference>
<protein>
    <submittedName>
        <fullName evidence="8">ABC-2 type transporter</fullName>
    </submittedName>
</protein>
<evidence type="ECO:0000256" key="4">
    <source>
        <dbReference type="ARBA" id="ARBA00022989"/>
    </source>
</evidence>
<sequence>MKKLNDYSLAFIKTFFWEWKYIFRDKAVFSSFILVAVLVSFLYTYLYSRETLQELPIGIVDEDNTANSRQFLRMLDATSQVVITGSYANLQEAEQEFKKQHIRGIVIVPKDFNKDLQRGEQPVVSVFTDASYLLYYKQVLTATKMSATYMNVGVQLKKTASRGKLPSQAKDDTLVVGGKVVSLYNPSLGYATFLIPAVLVIIFQTTILTAIGILGGTMREERKFHKLYANSEGFIGSLFIVMGKATAYLIIGLIILLMMLGIVMPIFGIPMRGNFLSVVTYMIPFLLAVVFLGISLVNFFKRREDAILLVMYTSIPSILLIGIAWPPQAMPQWLEKLSYLIPTTLGAKGFVSLTQMGATLPTIQSFWFGMWALCILYLVLAVFSIRKMIKE</sequence>
<keyword evidence="4 6" id="KW-1133">Transmembrane helix</keyword>
<evidence type="ECO:0000256" key="5">
    <source>
        <dbReference type="ARBA" id="ARBA00023136"/>
    </source>
</evidence>
<dbReference type="Gene3D" id="3.40.1710.10">
    <property type="entry name" value="abc type-2 transporter like domain"/>
    <property type="match status" value="1"/>
</dbReference>
<feature type="transmembrane region" description="Helical" evidence="6">
    <location>
        <begin position="306"/>
        <end position="325"/>
    </location>
</feature>
<feature type="transmembrane region" description="Helical" evidence="6">
    <location>
        <begin position="247"/>
        <end position="269"/>
    </location>
</feature>
<organism evidence="8 9">
    <name type="scientific">Capnocytophaga cynodegmi</name>
    <dbReference type="NCBI Taxonomy" id="28189"/>
    <lineage>
        <taxon>Bacteria</taxon>
        <taxon>Pseudomonadati</taxon>
        <taxon>Bacteroidota</taxon>
        <taxon>Flavobacteriia</taxon>
        <taxon>Flavobacteriales</taxon>
        <taxon>Flavobacteriaceae</taxon>
        <taxon>Capnocytophaga</taxon>
    </lineage>
</organism>
<comment type="subcellular location">
    <subcellularLocation>
        <location evidence="1">Cell membrane</location>
        <topology evidence="1">Multi-pass membrane protein</topology>
    </subcellularLocation>
</comment>
<dbReference type="eggNOG" id="COG0842">
    <property type="taxonomic scope" value="Bacteria"/>
</dbReference>
<evidence type="ECO:0000313" key="9">
    <source>
        <dbReference type="Proteomes" id="UP000038055"/>
    </source>
</evidence>
<feature type="transmembrane region" description="Helical" evidence="6">
    <location>
        <begin position="193"/>
        <end position="216"/>
    </location>
</feature>
<feature type="domain" description="ABC-2 type transporter transmembrane" evidence="7">
    <location>
        <begin position="28"/>
        <end position="383"/>
    </location>
</feature>
<gene>
    <name evidence="8" type="ORF">CCYN2B_120051</name>
</gene>
<evidence type="ECO:0000313" key="8">
    <source>
        <dbReference type="EMBL" id="CEN32722.1"/>
    </source>
</evidence>
<name>A0A0B7H4A6_9FLAO</name>
<proteinExistence type="predicted"/>
<dbReference type="Proteomes" id="UP000038055">
    <property type="component" value="Unassembled WGS sequence"/>
</dbReference>
<keyword evidence="5 6" id="KW-0472">Membrane</keyword>
<evidence type="ECO:0000256" key="2">
    <source>
        <dbReference type="ARBA" id="ARBA00022475"/>
    </source>
</evidence>
<reference evidence="9" key="1">
    <citation type="submission" date="2015-01" db="EMBL/GenBank/DDBJ databases">
        <authorList>
            <person name="MANFREDI Pablo"/>
        </authorList>
    </citation>
    <scope>NUCLEOTIDE SEQUENCE [LARGE SCALE GENOMIC DNA]</scope>
    <source>
        <strain evidence="9">Ccyn2B</strain>
    </source>
</reference>
<evidence type="ECO:0000256" key="1">
    <source>
        <dbReference type="ARBA" id="ARBA00004651"/>
    </source>
</evidence>
<feature type="transmembrane region" description="Helical" evidence="6">
    <location>
        <begin position="27"/>
        <end position="46"/>
    </location>
</feature>
<dbReference type="AlphaFoldDB" id="A0A0B7H4A6"/>
<dbReference type="Pfam" id="PF12698">
    <property type="entry name" value="ABC2_membrane_3"/>
    <property type="match status" value="1"/>
</dbReference>
<feature type="transmembrane region" description="Helical" evidence="6">
    <location>
        <begin position="275"/>
        <end position="299"/>
    </location>
</feature>
<dbReference type="PANTHER" id="PTHR30294:SF46">
    <property type="entry name" value="ABC TRANSPORTER PERMEASE"/>
    <property type="match status" value="1"/>
</dbReference>
<keyword evidence="3 6" id="KW-0812">Transmembrane</keyword>
<dbReference type="PANTHER" id="PTHR30294">
    <property type="entry name" value="MEMBRANE COMPONENT OF ABC TRANSPORTER YHHJ-RELATED"/>
    <property type="match status" value="1"/>
</dbReference>
<accession>A0A0B7H4A6</accession>
<evidence type="ECO:0000256" key="3">
    <source>
        <dbReference type="ARBA" id="ARBA00022692"/>
    </source>
</evidence>
<evidence type="ECO:0000259" key="7">
    <source>
        <dbReference type="Pfam" id="PF12698"/>
    </source>
</evidence>
<dbReference type="STRING" id="28189.CCYN74_460002"/>
<keyword evidence="2" id="KW-1003">Cell membrane</keyword>
<dbReference type="InterPro" id="IPR013525">
    <property type="entry name" value="ABC2_TM"/>
</dbReference>
<evidence type="ECO:0000256" key="6">
    <source>
        <dbReference type="SAM" id="Phobius"/>
    </source>
</evidence>
<feature type="transmembrane region" description="Helical" evidence="6">
    <location>
        <begin position="366"/>
        <end position="385"/>
    </location>
</feature>
<dbReference type="GO" id="GO:0140359">
    <property type="term" value="F:ABC-type transporter activity"/>
    <property type="evidence" value="ECO:0007669"/>
    <property type="project" value="InterPro"/>
</dbReference>
<dbReference type="RefSeq" id="WP_041990168.1">
    <property type="nucleotide sequence ID" value="NZ_CDOD01000004.1"/>
</dbReference>
<dbReference type="InterPro" id="IPR051449">
    <property type="entry name" value="ABC-2_transporter_component"/>
</dbReference>